<protein>
    <submittedName>
        <fullName evidence="1">Uncharacterized protein</fullName>
    </submittedName>
</protein>
<comment type="caution">
    <text evidence="1">The sequence shown here is derived from an EMBL/GenBank/DDBJ whole genome shotgun (WGS) entry which is preliminary data.</text>
</comment>
<dbReference type="EMBL" id="JAPHQB010000069">
    <property type="protein sequence ID" value="MCX2803388.1"/>
    <property type="molecule type" value="Genomic_DNA"/>
</dbReference>
<proteinExistence type="predicted"/>
<gene>
    <name evidence="1" type="ORF">OQJ68_16550</name>
</gene>
<evidence type="ECO:0000313" key="1">
    <source>
        <dbReference type="EMBL" id="MCX2803388.1"/>
    </source>
</evidence>
<reference evidence="1" key="1">
    <citation type="submission" date="2022-11" db="EMBL/GenBank/DDBJ databases">
        <title>Chitin-degrading and fungicidal potential of chitinolytic bacterial strains from marine environment of the Pacific Ocean regions.</title>
        <authorList>
            <person name="Pentekhina I."/>
            <person name="Nedashkovskaya O."/>
            <person name="Seitkalieva A."/>
            <person name="Podvolotskaya A."/>
            <person name="Tekutyeva L."/>
            <person name="Balabanova L."/>
        </authorList>
    </citation>
    <scope>NUCLEOTIDE SEQUENCE</scope>
    <source>
        <strain evidence="1">KMM 6838</strain>
    </source>
</reference>
<organism evidence="1 2">
    <name type="scientific">Microbulbifer thermotolerans</name>
    <dbReference type="NCBI Taxonomy" id="252514"/>
    <lineage>
        <taxon>Bacteria</taxon>
        <taxon>Pseudomonadati</taxon>
        <taxon>Pseudomonadota</taxon>
        <taxon>Gammaproteobacteria</taxon>
        <taxon>Cellvibrionales</taxon>
        <taxon>Microbulbiferaceae</taxon>
        <taxon>Microbulbifer</taxon>
    </lineage>
</organism>
<sequence>MIKLIFIIITALGLSYILLSSNSVASNTKKEEVKLTDNTVEISAGDWKHLYFFGLTKHPISEVGLNQQMAQGLIRMVKVQSSISTGALIDPKYMFNAKGLTPWLAMHTVLHLKQPSLLTDVAKGSGSAHVPRSYFITS</sequence>
<dbReference type="AlphaFoldDB" id="A0AB35I3Y8"/>
<accession>A0AB35I3Y8</accession>
<dbReference type="Proteomes" id="UP001209730">
    <property type="component" value="Unassembled WGS sequence"/>
</dbReference>
<dbReference type="RefSeq" id="WP_266066775.1">
    <property type="nucleotide sequence ID" value="NZ_JAPHQB010000069.1"/>
</dbReference>
<name>A0AB35I3Y8_MICTH</name>
<evidence type="ECO:0000313" key="2">
    <source>
        <dbReference type="Proteomes" id="UP001209730"/>
    </source>
</evidence>